<dbReference type="GO" id="GO:0032259">
    <property type="term" value="P:methylation"/>
    <property type="evidence" value="ECO:0007669"/>
    <property type="project" value="UniProtKB-KW"/>
</dbReference>
<dbReference type="GO" id="GO:0008168">
    <property type="term" value="F:methyltransferase activity"/>
    <property type="evidence" value="ECO:0007669"/>
    <property type="project" value="UniProtKB-KW"/>
</dbReference>
<comment type="caution">
    <text evidence="2">The sequence shown here is derived from an EMBL/GenBank/DDBJ whole genome shotgun (WGS) entry which is preliminary data.</text>
</comment>
<dbReference type="InterPro" id="IPR043768">
    <property type="entry name" value="DUF5714"/>
</dbReference>
<evidence type="ECO:0000313" key="3">
    <source>
        <dbReference type="Proteomes" id="UP000736583"/>
    </source>
</evidence>
<reference evidence="2 3" key="1">
    <citation type="submission" date="2021-06" db="EMBL/GenBank/DDBJ databases">
        <authorList>
            <person name="Sun Q."/>
            <person name="Li D."/>
        </authorList>
    </citation>
    <scope>NUCLEOTIDE SEQUENCE [LARGE SCALE GENOMIC DNA]</scope>
    <source>
        <strain evidence="2 3">MSJ-4</strain>
    </source>
</reference>
<keyword evidence="3" id="KW-1185">Reference proteome</keyword>
<accession>A0ABS6EZ03</accession>
<proteinExistence type="predicted"/>
<feature type="domain" description="DUF5714" evidence="1">
    <location>
        <begin position="57"/>
        <end position="230"/>
    </location>
</feature>
<name>A0ABS6EZ03_9CLOT</name>
<dbReference type="Pfam" id="PF18978">
    <property type="entry name" value="DUF5714"/>
    <property type="match status" value="1"/>
</dbReference>
<organism evidence="2 3">
    <name type="scientific">Clostridium simiarum</name>
    <dbReference type="NCBI Taxonomy" id="2841506"/>
    <lineage>
        <taxon>Bacteria</taxon>
        <taxon>Bacillati</taxon>
        <taxon>Bacillota</taxon>
        <taxon>Clostridia</taxon>
        <taxon>Eubacteriales</taxon>
        <taxon>Clostridiaceae</taxon>
        <taxon>Clostridium</taxon>
    </lineage>
</organism>
<dbReference type="Proteomes" id="UP000736583">
    <property type="component" value="Unassembled WGS sequence"/>
</dbReference>
<protein>
    <submittedName>
        <fullName evidence="2">SAM-dependent methyltransferase</fullName>
    </submittedName>
</protein>
<dbReference type="RefSeq" id="WP_032122300.1">
    <property type="nucleotide sequence ID" value="NZ_JAHLQL010000001.1"/>
</dbReference>
<evidence type="ECO:0000313" key="2">
    <source>
        <dbReference type="EMBL" id="MBU5591441.1"/>
    </source>
</evidence>
<keyword evidence="2" id="KW-0489">Methyltransferase</keyword>
<sequence length="232" mass="25670">MEHKYNCLICGGNLVYKEKSTEYKCFYCGETHVSQAICENGHYVCDGCHAKGAYDIIQEYCVKSESISPLHIATDLMRHPAIKMHGPEHHFLVPAVLISAYYNAIGKKEDKEGKIKEAAKRSKNVLGGFCGFYGSCGAAVGTGIFMSIITGATPLSKEPWKFSNFVTAKSLNAIAENGGPRCCKRDSFLAIEEASKYLAETLNVNLVNDKVSCSFSQFNPQCIKEECIFYRK</sequence>
<evidence type="ECO:0000259" key="1">
    <source>
        <dbReference type="Pfam" id="PF18978"/>
    </source>
</evidence>
<keyword evidence="2" id="KW-0808">Transferase</keyword>
<gene>
    <name evidence="2" type="ORF">KQI89_06670</name>
</gene>
<dbReference type="EMBL" id="JAHLQL010000001">
    <property type="protein sequence ID" value="MBU5591441.1"/>
    <property type="molecule type" value="Genomic_DNA"/>
</dbReference>